<reference evidence="9" key="1">
    <citation type="submission" date="2009-09" db="EMBL/GenBank/DDBJ databases">
        <authorList>
            <consortium name="The Broad Institute Genome Sequencing Platform"/>
            <person name="Ward D."/>
            <person name="Feldgarden M."/>
            <person name="Earl A."/>
            <person name="Young S.K."/>
            <person name="Zeng Q."/>
            <person name="Koehrsen M."/>
            <person name="Alvarado L."/>
            <person name="Berlin A."/>
            <person name="Bochicchio J."/>
            <person name="Borenstein D."/>
            <person name="Chapman S.B."/>
            <person name="Chen Z."/>
            <person name="Engels R."/>
            <person name="Freedman E."/>
            <person name="Gellesch M."/>
            <person name="Goldberg J."/>
            <person name="Griggs A."/>
            <person name="Gujja S."/>
            <person name="Heilman E."/>
            <person name="Heiman D."/>
            <person name="Hepburn T."/>
            <person name="Howarth C."/>
            <person name="Jen D."/>
            <person name="Larson L."/>
            <person name="Lewis B."/>
            <person name="Mehta T."/>
            <person name="Park D."/>
            <person name="Pearson M."/>
            <person name="Roberts A."/>
            <person name="Saif S."/>
            <person name="Shea T."/>
            <person name="Shenoy N."/>
            <person name="Sisk P."/>
            <person name="Stolte C."/>
            <person name="Sykes S."/>
            <person name="Thomson T."/>
            <person name="Walk T."/>
            <person name="White J."/>
            <person name="Yandava C."/>
            <person name="Sibley C.D."/>
            <person name="Field T.R."/>
            <person name="Grinwis M."/>
            <person name="Eshaghurshan C.S."/>
            <person name="Surette M.G."/>
            <person name="Haas B."/>
            <person name="Nusbaum C."/>
            <person name="Birren B."/>
        </authorList>
    </citation>
    <scope>NUCLEOTIDE SEQUENCE [LARGE SCALE GENOMIC DNA]</scope>
    <source>
        <strain evidence="9">ATCC 700633</strain>
    </source>
</reference>
<name>D0BJG3_9LACT</name>
<dbReference type="InterPro" id="IPR018076">
    <property type="entry name" value="T2SS_GspF_dom"/>
</dbReference>
<dbReference type="eggNOG" id="COG1459">
    <property type="taxonomic scope" value="Bacteria"/>
</dbReference>
<evidence type="ECO:0000313" key="10">
    <source>
        <dbReference type="Proteomes" id="UP000002939"/>
    </source>
</evidence>
<feature type="transmembrane region" description="Helical" evidence="7">
    <location>
        <begin position="123"/>
        <end position="145"/>
    </location>
</feature>
<comment type="caution">
    <text evidence="9">The sequence shown here is derived from an EMBL/GenBank/DDBJ whole genome shotgun (WGS) entry which is preliminary data.</text>
</comment>
<dbReference type="HOGENOM" id="CLU_035032_1_0_9"/>
<dbReference type="InterPro" id="IPR042094">
    <property type="entry name" value="T2SS_GspF_sf"/>
</dbReference>
<evidence type="ECO:0000256" key="1">
    <source>
        <dbReference type="ARBA" id="ARBA00004651"/>
    </source>
</evidence>
<keyword evidence="5 7" id="KW-1133">Transmembrane helix</keyword>
<evidence type="ECO:0000256" key="6">
    <source>
        <dbReference type="ARBA" id="ARBA00023136"/>
    </source>
</evidence>
<dbReference type="InterPro" id="IPR047692">
    <property type="entry name" value="T4P_ComGB"/>
</dbReference>
<dbReference type="InterPro" id="IPR003004">
    <property type="entry name" value="GspF/PilC"/>
</dbReference>
<dbReference type="PANTHER" id="PTHR30012:SF0">
    <property type="entry name" value="TYPE II SECRETION SYSTEM PROTEIN F-RELATED"/>
    <property type="match status" value="1"/>
</dbReference>
<evidence type="ECO:0000256" key="2">
    <source>
        <dbReference type="ARBA" id="ARBA00005745"/>
    </source>
</evidence>
<evidence type="ECO:0000259" key="8">
    <source>
        <dbReference type="Pfam" id="PF00482"/>
    </source>
</evidence>
<feature type="transmembrane region" description="Helical" evidence="7">
    <location>
        <begin position="329"/>
        <end position="353"/>
    </location>
</feature>
<gene>
    <name evidence="9" type="ORF">HMPREF0446_00098</name>
</gene>
<sequence>MRLDIFQKKVSKPTKSIKKWSNKTQALFLTQVGELLEEGFTLQETLAFAKLLIPKQEHVISKMMEQLLMGERFDEVLHLVGYSDSICSQIYLSMSTGAFALSCRTIGQYLDQKDQQLKKLRQVLMYPCILIVFLVCMVAAIRYLLLGQLQSMVQVESIKDHMMLYLIWNGFVHLPWIVLGVSLFIGIVAGIVYVYWKNKTILRRLRLLIHLPIVGSIVRQYYTFLYAREFAYFLGNGQSLLQMIEQMKQAGTSPLTKAIAEFIESEMQKGISFAAAIDQLKLFQQPLILLIVQGELTHQLDIKLRQFSKNSFEDFKGTLEKKIMLVQPVLFIGIGLMIMSMYIILMLPTLTMIGGN</sequence>
<evidence type="ECO:0000313" key="9">
    <source>
        <dbReference type="EMBL" id="EEW93216.1"/>
    </source>
</evidence>
<dbReference type="Pfam" id="PF00482">
    <property type="entry name" value="T2SSF"/>
    <property type="match status" value="2"/>
</dbReference>
<protein>
    <recommendedName>
        <fullName evidence="8">Type II secretion system protein GspF domain-containing protein</fullName>
    </recommendedName>
</protein>
<dbReference type="Gene3D" id="1.20.81.30">
    <property type="entry name" value="Type II secretion system (T2SS), domain F"/>
    <property type="match status" value="2"/>
</dbReference>
<dbReference type="PANTHER" id="PTHR30012">
    <property type="entry name" value="GENERAL SECRETION PATHWAY PROTEIN"/>
    <property type="match status" value="1"/>
</dbReference>
<dbReference type="NCBIfam" id="NF041012">
    <property type="entry name" value="T4P_ComGB"/>
    <property type="match status" value="1"/>
</dbReference>
<dbReference type="STRING" id="626369.HMPREF0446_00098"/>
<evidence type="ECO:0000256" key="7">
    <source>
        <dbReference type="SAM" id="Phobius"/>
    </source>
</evidence>
<reference evidence="9" key="2">
    <citation type="submission" date="2011-10" db="EMBL/GenBank/DDBJ databases">
        <title>The Genome Sequence of Granulicatella elegans ATCC 700633.</title>
        <authorList>
            <consortium name="The Broad Institute Genome Sequencing Platform"/>
            <consortium name="The Broad Institute Genome Sequencing Center for Infectious Disease"/>
            <person name="Earl A."/>
            <person name="Ward D."/>
            <person name="Feldgarden M."/>
            <person name="Gevers D."/>
            <person name="Sibley C.D."/>
            <person name="Field T.R."/>
            <person name="Grinwis M."/>
            <person name="Eshaghurshan C.S."/>
            <person name="Surette M.G."/>
            <person name="Young S.K."/>
            <person name="Zeng Q."/>
            <person name="Gargeya S."/>
            <person name="Fitzgerald M."/>
            <person name="Haas B."/>
            <person name="Abouelleil A."/>
            <person name="Alvarado L."/>
            <person name="Arachchi H.M."/>
            <person name="Berlin A."/>
            <person name="Brown A."/>
            <person name="Chapman S.B."/>
            <person name="Chen Z."/>
            <person name="Dunbar C."/>
            <person name="Freedman E."/>
            <person name="Gearin G."/>
            <person name="Goldberg J."/>
            <person name="Griggs A."/>
            <person name="Gujja S."/>
            <person name="Heiman D."/>
            <person name="Howarth C."/>
            <person name="Larson L."/>
            <person name="Lui A."/>
            <person name="MacDonald P.J.P."/>
            <person name="Montmayeur A."/>
            <person name="Murphy C."/>
            <person name="Neiman D."/>
            <person name="Pearson M."/>
            <person name="Priest M."/>
            <person name="Roberts A."/>
            <person name="Saif S."/>
            <person name="Shea T."/>
            <person name="Shenoy N."/>
            <person name="Sisk P."/>
            <person name="Stolte C."/>
            <person name="Sykes S."/>
            <person name="Wortman J."/>
            <person name="Nusbaum C."/>
            <person name="Birren B."/>
        </authorList>
    </citation>
    <scope>NUCLEOTIDE SEQUENCE [LARGE SCALE GENOMIC DNA]</scope>
    <source>
        <strain evidence="9">ATCC 700633</strain>
    </source>
</reference>
<keyword evidence="10" id="KW-1185">Reference proteome</keyword>
<comment type="similarity">
    <text evidence="2">Belongs to the GSP F family.</text>
</comment>
<dbReference type="GO" id="GO:0005886">
    <property type="term" value="C:plasma membrane"/>
    <property type="evidence" value="ECO:0007669"/>
    <property type="project" value="UniProtKB-SubCell"/>
</dbReference>
<dbReference type="AlphaFoldDB" id="D0BJG3"/>
<accession>D0BJG3</accession>
<evidence type="ECO:0000256" key="3">
    <source>
        <dbReference type="ARBA" id="ARBA00022475"/>
    </source>
</evidence>
<evidence type="ECO:0000256" key="4">
    <source>
        <dbReference type="ARBA" id="ARBA00022692"/>
    </source>
</evidence>
<organism evidence="9 10">
    <name type="scientific">Granulicatella elegans ATCC 700633</name>
    <dbReference type="NCBI Taxonomy" id="626369"/>
    <lineage>
        <taxon>Bacteria</taxon>
        <taxon>Bacillati</taxon>
        <taxon>Bacillota</taxon>
        <taxon>Bacilli</taxon>
        <taxon>Lactobacillales</taxon>
        <taxon>Carnobacteriaceae</taxon>
        <taxon>Granulicatella</taxon>
    </lineage>
</organism>
<keyword evidence="3" id="KW-1003">Cell membrane</keyword>
<feature type="domain" description="Type II secretion system protein GspF" evidence="8">
    <location>
        <begin position="28"/>
        <end position="146"/>
    </location>
</feature>
<feature type="domain" description="Type II secretion system protein GspF" evidence="8">
    <location>
        <begin position="227"/>
        <end position="348"/>
    </location>
</feature>
<dbReference type="EMBL" id="ACRF02000016">
    <property type="protein sequence ID" value="EEW93216.1"/>
    <property type="molecule type" value="Genomic_DNA"/>
</dbReference>
<feature type="transmembrane region" description="Helical" evidence="7">
    <location>
        <begin position="165"/>
        <end position="196"/>
    </location>
</feature>
<dbReference type="Proteomes" id="UP000002939">
    <property type="component" value="Unassembled WGS sequence"/>
</dbReference>
<keyword evidence="6 7" id="KW-0472">Membrane</keyword>
<keyword evidence="4 7" id="KW-0812">Transmembrane</keyword>
<comment type="subcellular location">
    <subcellularLocation>
        <location evidence="1">Cell membrane</location>
        <topology evidence="1">Multi-pass membrane protein</topology>
    </subcellularLocation>
</comment>
<dbReference type="OrthoDB" id="2294348at2"/>
<evidence type="ECO:0000256" key="5">
    <source>
        <dbReference type="ARBA" id="ARBA00022989"/>
    </source>
</evidence>
<proteinExistence type="inferred from homology"/>